<reference evidence="2" key="1">
    <citation type="submission" date="2023-06" db="EMBL/GenBank/DDBJ databases">
        <title>Genomic Diversity of Vibrio spp. and Metagenomic Analysis of Pathogens in Florida Gulf Coastal Waters Following Hurricane Ian.</title>
        <authorList>
            <person name="Brumfield K.D."/>
        </authorList>
    </citation>
    <scope>NUCLEOTIDE SEQUENCE</scope>
    <source>
        <strain evidence="2">WBS2B-138</strain>
    </source>
</reference>
<keyword evidence="1" id="KW-1133">Transmembrane helix</keyword>
<feature type="transmembrane region" description="Helical" evidence="1">
    <location>
        <begin position="7"/>
        <end position="25"/>
    </location>
</feature>
<accession>A0AAW8Q3K0</accession>
<evidence type="ECO:0000256" key="1">
    <source>
        <dbReference type="SAM" id="Phobius"/>
    </source>
</evidence>
<sequence>MTRLPILSKGQTLILFFALIVPLSAMESFSVVGEIIFAGIATLTFLLLRKTIRPVTAMIIIMNYLSTLNFASIAALNGGNERLIFNALAASVLASGFVLIARDFQLFHKKKTQEQG</sequence>
<comment type="caution">
    <text evidence="2">The sequence shown here is derived from an EMBL/GenBank/DDBJ whole genome shotgun (WGS) entry which is preliminary data.</text>
</comment>
<organism evidence="2 3">
    <name type="scientific">Vibrio parahaemolyticus</name>
    <dbReference type="NCBI Taxonomy" id="670"/>
    <lineage>
        <taxon>Bacteria</taxon>
        <taxon>Pseudomonadati</taxon>
        <taxon>Pseudomonadota</taxon>
        <taxon>Gammaproteobacteria</taxon>
        <taxon>Vibrionales</taxon>
        <taxon>Vibrionaceae</taxon>
        <taxon>Vibrio</taxon>
    </lineage>
</organism>
<feature type="transmembrane region" description="Helical" evidence="1">
    <location>
        <begin position="55"/>
        <end position="77"/>
    </location>
</feature>
<dbReference type="RefSeq" id="WP_311019840.1">
    <property type="nucleotide sequence ID" value="NZ_JAUHGG010000003.1"/>
</dbReference>
<keyword evidence="1" id="KW-0812">Transmembrane</keyword>
<keyword evidence="1" id="KW-0472">Membrane</keyword>
<feature type="transmembrane region" description="Helical" evidence="1">
    <location>
        <begin position="83"/>
        <end position="101"/>
    </location>
</feature>
<gene>
    <name evidence="2" type="ORF">QX249_10240</name>
</gene>
<dbReference type="AlphaFoldDB" id="A0AAW8Q3K0"/>
<dbReference type="EMBL" id="JAUHGG010000003">
    <property type="protein sequence ID" value="MDS1821038.1"/>
    <property type="molecule type" value="Genomic_DNA"/>
</dbReference>
<evidence type="ECO:0000313" key="3">
    <source>
        <dbReference type="Proteomes" id="UP001253193"/>
    </source>
</evidence>
<dbReference type="Proteomes" id="UP001253193">
    <property type="component" value="Unassembled WGS sequence"/>
</dbReference>
<proteinExistence type="predicted"/>
<name>A0AAW8Q3K0_VIBPH</name>
<evidence type="ECO:0008006" key="4">
    <source>
        <dbReference type="Google" id="ProtNLM"/>
    </source>
</evidence>
<evidence type="ECO:0000313" key="2">
    <source>
        <dbReference type="EMBL" id="MDS1821038.1"/>
    </source>
</evidence>
<protein>
    <recommendedName>
        <fullName evidence="4">Integral membrane protein</fullName>
    </recommendedName>
</protein>